<protein>
    <recommendedName>
        <fullName evidence="2">FAD dependent oxidoreductase domain-containing protein</fullName>
    </recommendedName>
</protein>
<proteinExistence type="predicted"/>
<dbReference type="GO" id="GO:0005737">
    <property type="term" value="C:cytoplasm"/>
    <property type="evidence" value="ECO:0007669"/>
    <property type="project" value="TreeGrafter"/>
</dbReference>
<sequence length="461" mass="48127">MAGAPPREVVILGAGIVGLCTAFYTLDLSPRSTRVTLVEAGAAIASGASSQAGGFLAFGPAWHEPPSQSLARLSGECHGELAARLDGAARFGYRECSAIGLNVGGVDEDRSKYRTLPGGRKEGRQEGEAGRLPRGEWVEGDLEVLSTDGGVAQLDPAEFCATLHDHLSTAFPGRLKTIFGRATSLSPLDPSNRRTITILPRADRPSPSSSRPSTSILSLSVDRLVVAAGPWSAAVLSTLNLPPVPLTNLPGHSLLIRPSLAGFTPRPGSSSTALPPEAVFAGISGAVGGVHASTSGLARGLTPDEKREGFTRSPEFFVRTNGLVYVAGENSIPETRAQSARGLPNKLPETVDEVRGMIDGRLVGRLKRAAGAVSALLKEENGAVVEKEQFCYRPISPDREPMIGQLSPSDPTVYVSTAKGPWGITLAPGAGKALAQVMLGLEPGADLAGLSPRRFDEKAKL</sequence>
<keyword evidence="1" id="KW-0812">Transmembrane</keyword>
<dbReference type="OMA" id="GPWTPQV"/>
<dbReference type="OrthoDB" id="498204at2759"/>
<dbReference type="EMBL" id="KQ474075">
    <property type="protein sequence ID" value="KPV76733.1"/>
    <property type="molecule type" value="Genomic_DNA"/>
</dbReference>
<dbReference type="SUPFAM" id="SSF51905">
    <property type="entry name" value="FAD/NAD(P)-binding domain"/>
    <property type="match status" value="1"/>
</dbReference>
<keyword evidence="1" id="KW-0472">Membrane</keyword>
<reference evidence="3 4" key="1">
    <citation type="journal article" date="2015" name="Front. Microbiol.">
        <title>Genome sequence of the plant growth promoting endophytic yeast Rhodotorula graminis WP1.</title>
        <authorList>
            <person name="Firrincieli A."/>
            <person name="Otillar R."/>
            <person name="Salamov A."/>
            <person name="Schmutz J."/>
            <person name="Khan Z."/>
            <person name="Redman R.S."/>
            <person name="Fleck N.D."/>
            <person name="Lindquist E."/>
            <person name="Grigoriev I.V."/>
            <person name="Doty S.L."/>
        </authorList>
    </citation>
    <scope>NUCLEOTIDE SEQUENCE [LARGE SCALE GENOMIC DNA]</scope>
    <source>
        <strain evidence="3 4">WP1</strain>
    </source>
</reference>
<gene>
    <name evidence="3" type="ORF">RHOBADRAFT_51732</name>
</gene>
<keyword evidence="4" id="KW-1185">Reference proteome</keyword>
<evidence type="ECO:0000313" key="4">
    <source>
        <dbReference type="Proteomes" id="UP000053890"/>
    </source>
</evidence>
<organism evidence="3 4">
    <name type="scientific">Rhodotorula graminis (strain WP1)</name>
    <dbReference type="NCBI Taxonomy" id="578459"/>
    <lineage>
        <taxon>Eukaryota</taxon>
        <taxon>Fungi</taxon>
        <taxon>Dikarya</taxon>
        <taxon>Basidiomycota</taxon>
        <taxon>Pucciniomycotina</taxon>
        <taxon>Microbotryomycetes</taxon>
        <taxon>Sporidiobolales</taxon>
        <taxon>Sporidiobolaceae</taxon>
        <taxon>Rhodotorula</taxon>
    </lineage>
</organism>
<dbReference type="PANTHER" id="PTHR13847">
    <property type="entry name" value="SARCOSINE DEHYDROGENASE-RELATED"/>
    <property type="match status" value="1"/>
</dbReference>
<dbReference type="AlphaFoldDB" id="A0A194S7M6"/>
<name>A0A194S7M6_RHOGW</name>
<dbReference type="Pfam" id="PF01266">
    <property type="entry name" value="DAO"/>
    <property type="match status" value="1"/>
</dbReference>
<accession>A0A194S7M6</accession>
<dbReference type="InterPro" id="IPR006076">
    <property type="entry name" value="FAD-dep_OxRdtase"/>
</dbReference>
<dbReference type="InterPro" id="IPR036188">
    <property type="entry name" value="FAD/NAD-bd_sf"/>
</dbReference>
<dbReference type="Gene3D" id="3.50.50.60">
    <property type="entry name" value="FAD/NAD(P)-binding domain"/>
    <property type="match status" value="2"/>
</dbReference>
<feature type="transmembrane region" description="Helical" evidence="1">
    <location>
        <begin position="9"/>
        <end position="26"/>
    </location>
</feature>
<evidence type="ECO:0000259" key="2">
    <source>
        <dbReference type="Pfam" id="PF01266"/>
    </source>
</evidence>
<dbReference type="Proteomes" id="UP000053890">
    <property type="component" value="Unassembled WGS sequence"/>
</dbReference>
<dbReference type="STRING" id="578459.A0A194S7M6"/>
<feature type="non-terminal residue" evidence="3">
    <location>
        <position position="1"/>
    </location>
</feature>
<dbReference type="RefSeq" id="XP_018272782.1">
    <property type="nucleotide sequence ID" value="XM_018415987.1"/>
</dbReference>
<evidence type="ECO:0000256" key="1">
    <source>
        <dbReference type="SAM" id="Phobius"/>
    </source>
</evidence>
<dbReference type="GeneID" id="28976435"/>
<dbReference type="PANTHER" id="PTHR13847:SF150">
    <property type="entry name" value="OXIDOREDUCTASE TDA3-RELATED"/>
    <property type="match status" value="1"/>
</dbReference>
<feature type="domain" description="FAD dependent oxidoreductase" evidence="2">
    <location>
        <begin position="9"/>
        <end position="436"/>
    </location>
</feature>
<evidence type="ECO:0000313" key="3">
    <source>
        <dbReference type="EMBL" id="KPV76733.1"/>
    </source>
</evidence>
<keyword evidence="1" id="KW-1133">Transmembrane helix</keyword>